<dbReference type="InterPro" id="IPR001347">
    <property type="entry name" value="SIS_dom"/>
</dbReference>
<feature type="active site" description="Proton donor" evidence="3">
    <location>
        <position position="109"/>
    </location>
</feature>
<comment type="function">
    <text evidence="3">Specifically catalyzes the cleavage of the D-lactyl ether substituent of MurNAc 6-phosphate, producing GlcNAc 6-phosphate and D-lactate.</text>
</comment>
<dbReference type="PROSITE" id="PS51464">
    <property type="entry name" value="SIS"/>
    <property type="match status" value="1"/>
</dbReference>
<dbReference type="Proteomes" id="UP001500804">
    <property type="component" value="Unassembled WGS sequence"/>
</dbReference>
<dbReference type="Pfam" id="PF22645">
    <property type="entry name" value="GKRP_SIS_N"/>
    <property type="match status" value="1"/>
</dbReference>
<dbReference type="NCBIfam" id="TIGR00274">
    <property type="entry name" value="N-acetylmuramic acid 6-phosphate etherase"/>
    <property type="match status" value="1"/>
</dbReference>
<dbReference type="Gene3D" id="1.10.8.1080">
    <property type="match status" value="1"/>
</dbReference>
<feature type="domain" description="SIS" evidence="5">
    <location>
        <begin position="81"/>
        <end position="244"/>
    </location>
</feature>
<reference evidence="7" key="1">
    <citation type="journal article" date="2019" name="Int. J. Syst. Evol. Microbiol.">
        <title>The Global Catalogue of Microorganisms (GCM) 10K type strain sequencing project: providing services to taxonomists for standard genome sequencing and annotation.</title>
        <authorList>
            <consortium name="The Broad Institute Genomics Platform"/>
            <consortium name="The Broad Institute Genome Sequencing Center for Infectious Disease"/>
            <person name="Wu L."/>
            <person name="Ma J."/>
        </authorList>
    </citation>
    <scope>NUCLEOTIDE SEQUENCE [LARGE SCALE GENOMIC DNA]</scope>
    <source>
        <strain evidence="7">JCM 18302</strain>
    </source>
</reference>
<accession>A0ABP9P258</accession>
<comment type="similarity">
    <text evidence="3">Belongs to the GCKR-like family. MurNAc-6-P etherase subfamily.</text>
</comment>
<dbReference type="InterPro" id="IPR040190">
    <property type="entry name" value="MURQ/GCKR"/>
</dbReference>
<keyword evidence="7" id="KW-1185">Reference proteome</keyword>
<dbReference type="EC" id="4.2.1.126" evidence="3"/>
<gene>
    <name evidence="3 6" type="primary">murQ</name>
    <name evidence="6" type="ORF">GCM10023320_75590</name>
</gene>
<evidence type="ECO:0000313" key="7">
    <source>
        <dbReference type="Proteomes" id="UP001500804"/>
    </source>
</evidence>
<evidence type="ECO:0000313" key="6">
    <source>
        <dbReference type="EMBL" id="GAA5139479.1"/>
    </source>
</evidence>
<evidence type="ECO:0000256" key="2">
    <source>
        <dbReference type="ARBA" id="ARBA00023277"/>
    </source>
</evidence>
<keyword evidence="2 3" id="KW-0119">Carbohydrate metabolism</keyword>
<dbReference type="Pfam" id="PF20741">
    <property type="entry name" value="GKRP-like_C"/>
    <property type="match status" value="1"/>
</dbReference>
<feature type="compositionally biased region" description="Polar residues" evidence="4">
    <location>
        <begin position="1"/>
        <end position="11"/>
    </location>
</feature>
<sequence length="324" mass="33174">MTGSDGRQQSGFADASWHESGFADTPERLGGLETERVDPRYAAIDRASVAELAALMNEADASVPAAVRAALPQVVPAIEAVAQRMRDGGRLLYVGAGTPGRLGVLDASECPPTFGTPPGLVRGLIAGGEAAMFAAQEGVEDDADAGRAVIAAAGVGPTDSVVGITASGRTPYVLGAVAEARGRGALTVGVSCNTGTALSAAADHAVEVVVGPEVVAGSTRLKAGTAQKLVLNMFSTIAMVRLGKTYGNLMVDLGATNAKLRERAIRMVRTVTGAPRERAEEALEASGMRVKLAILHLERGLDPAEASARLAAAGGRLRDVLEER</sequence>
<comment type="caution">
    <text evidence="6">The sequence shown here is derived from an EMBL/GenBank/DDBJ whole genome shotgun (WGS) entry which is preliminary data.</text>
</comment>
<dbReference type="PANTHER" id="PTHR10088">
    <property type="entry name" value="GLUCOKINASE REGULATORY PROTEIN"/>
    <property type="match status" value="1"/>
</dbReference>
<proteinExistence type="inferred from homology"/>
<evidence type="ECO:0000256" key="1">
    <source>
        <dbReference type="ARBA" id="ARBA00023239"/>
    </source>
</evidence>
<name>A0ABP9P258_9PSEU</name>
<comment type="catalytic activity">
    <reaction evidence="3">
        <text>N-acetyl-D-muramate 6-phosphate + H2O = N-acetyl-D-glucosamine 6-phosphate + (R)-lactate</text>
        <dbReference type="Rhea" id="RHEA:26410"/>
        <dbReference type="ChEBI" id="CHEBI:15377"/>
        <dbReference type="ChEBI" id="CHEBI:16004"/>
        <dbReference type="ChEBI" id="CHEBI:57513"/>
        <dbReference type="ChEBI" id="CHEBI:58722"/>
        <dbReference type="EC" id="4.2.1.126"/>
    </reaction>
</comment>
<dbReference type="InterPro" id="IPR005488">
    <property type="entry name" value="Etherase_MurQ"/>
</dbReference>
<dbReference type="PANTHER" id="PTHR10088:SF4">
    <property type="entry name" value="GLUCOKINASE REGULATORY PROTEIN"/>
    <property type="match status" value="1"/>
</dbReference>
<comment type="pathway">
    <text evidence="3">Amino-sugar metabolism; N-acetylmuramate degradation.</text>
</comment>
<dbReference type="CDD" id="cd05007">
    <property type="entry name" value="SIS_Etherase"/>
    <property type="match status" value="1"/>
</dbReference>
<evidence type="ECO:0000256" key="4">
    <source>
        <dbReference type="SAM" id="MobiDB-lite"/>
    </source>
</evidence>
<dbReference type="EMBL" id="BAABJO010000044">
    <property type="protein sequence ID" value="GAA5139479.1"/>
    <property type="molecule type" value="Genomic_DNA"/>
</dbReference>
<evidence type="ECO:0000256" key="3">
    <source>
        <dbReference type="HAMAP-Rule" id="MF_00068"/>
    </source>
</evidence>
<dbReference type="SUPFAM" id="SSF53697">
    <property type="entry name" value="SIS domain"/>
    <property type="match status" value="1"/>
</dbReference>
<dbReference type="InterPro" id="IPR005486">
    <property type="entry name" value="Glucokinase_regulatory_CS"/>
</dbReference>
<organism evidence="6 7">
    <name type="scientific">Pseudonocardia adelaidensis</name>
    <dbReference type="NCBI Taxonomy" id="648754"/>
    <lineage>
        <taxon>Bacteria</taxon>
        <taxon>Bacillati</taxon>
        <taxon>Actinomycetota</taxon>
        <taxon>Actinomycetes</taxon>
        <taxon>Pseudonocardiales</taxon>
        <taxon>Pseudonocardiaceae</taxon>
        <taxon>Pseudonocardia</taxon>
    </lineage>
</organism>
<dbReference type="NCBIfam" id="NF003915">
    <property type="entry name" value="PRK05441.1"/>
    <property type="match status" value="1"/>
</dbReference>
<protein>
    <recommendedName>
        <fullName evidence="3">N-acetylmuramic acid 6-phosphate etherase</fullName>
        <shortName evidence="3">MurNAc-6-P etherase</shortName>
        <ecNumber evidence="3">4.2.1.126</ecNumber>
    </recommendedName>
    <alternativeName>
        <fullName evidence="3">N-acetylmuramic acid 6-phosphate hydrolase</fullName>
    </alternativeName>
    <alternativeName>
        <fullName evidence="3">N-acetylmuramic acid 6-phosphate lyase</fullName>
    </alternativeName>
</protein>
<dbReference type="PROSITE" id="PS01272">
    <property type="entry name" value="GCKR"/>
    <property type="match status" value="1"/>
</dbReference>
<feature type="active site" evidence="3">
    <location>
        <position position="140"/>
    </location>
</feature>
<comment type="subunit">
    <text evidence="3">Homodimer.</text>
</comment>
<dbReference type="Gene3D" id="3.40.50.10490">
    <property type="entry name" value="Glucose-6-phosphate isomerase like protein, domain 1"/>
    <property type="match status" value="1"/>
</dbReference>
<feature type="region of interest" description="Disordered" evidence="4">
    <location>
        <begin position="1"/>
        <end position="34"/>
    </location>
</feature>
<keyword evidence="1 3" id="KW-0456">Lyase</keyword>
<dbReference type="RefSeq" id="WP_345612107.1">
    <property type="nucleotide sequence ID" value="NZ_BAABJO010000044.1"/>
</dbReference>
<dbReference type="InterPro" id="IPR046348">
    <property type="entry name" value="SIS_dom_sf"/>
</dbReference>
<dbReference type="HAMAP" id="MF_00068">
    <property type="entry name" value="MurQ"/>
    <property type="match status" value="1"/>
</dbReference>
<comment type="miscellaneous">
    <text evidence="3">A lyase-type mechanism (elimination/hydration) is suggested for the cleavage of the lactyl ether bond of MurNAc 6-phosphate, with the formation of an alpha,beta-unsaturated aldehyde intermediate with (E)-stereochemistry, followed by the syn addition of water to give product.</text>
</comment>
<dbReference type="NCBIfam" id="NF009222">
    <property type="entry name" value="PRK12570.1"/>
    <property type="match status" value="1"/>
</dbReference>
<evidence type="ECO:0000259" key="5">
    <source>
        <dbReference type="PROSITE" id="PS51464"/>
    </source>
</evidence>